<name>A0A7G9SKQ1_9SPHN</name>
<reference evidence="3 4" key="1">
    <citation type="submission" date="2020-08" db="EMBL/GenBank/DDBJ databases">
        <title>Genome sequence of Sphingomonas lutea KCTC 23642T.</title>
        <authorList>
            <person name="Hyun D.-W."/>
            <person name="Bae J.-W."/>
        </authorList>
    </citation>
    <scope>NUCLEOTIDE SEQUENCE [LARGE SCALE GENOMIC DNA]</scope>
    <source>
        <strain evidence="3 4">KCTC 23642</strain>
    </source>
</reference>
<dbReference type="HAMAP" id="MF_00048">
    <property type="entry name" value="UPF0102"/>
    <property type="match status" value="1"/>
</dbReference>
<dbReference type="KEGG" id="slut:H9L13_06100"/>
<dbReference type="SUPFAM" id="SSF52980">
    <property type="entry name" value="Restriction endonuclease-like"/>
    <property type="match status" value="1"/>
</dbReference>
<dbReference type="PANTHER" id="PTHR34039">
    <property type="entry name" value="UPF0102 PROTEIN YRAN"/>
    <property type="match status" value="1"/>
</dbReference>
<protein>
    <recommendedName>
        <fullName evidence="2">UPF0102 protein H9L13_06100</fullName>
    </recommendedName>
</protein>
<dbReference type="InterPro" id="IPR011335">
    <property type="entry name" value="Restrct_endonuc-II-like"/>
</dbReference>
<dbReference type="Proteomes" id="UP000515971">
    <property type="component" value="Chromosome"/>
</dbReference>
<dbReference type="AlphaFoldDB" id="A0A7G9SKQ1"/>
<accession>A0A7G9SKQ1</accession>
<sequence>MTRKAAEQRGRRAETFACWYLRLRGWRILARRARVPGGEVDIVARRGKTLAFVEVKARATSNDAEFALDDWRLRRVAVAAERIAPRFMRPDDDVRIDAMFMVPGRLPTHLKDVWQG</sequence>
<dbReference type="Pfam" id="PF02021">
    <property type="entry name" value="UPF0102"/>
    <property type="match status" value="1"/>
</dbReference>
<evidence type="ECO:0000256" key="1">
    <source>
        <dbReference type="ARBA" id="ARBA00006738"/>
    </source>
</evidence>
<comment type="similarity">
    <text evidence="1 2">Belongs to the UPF0102 family.</text>
</comment>
<dbReference type="Gene3D" id="3.40.1350.10">
    <property type="match status" value="1"/>
</dbReference>
<proteinExistence type="inferred from homology"/>
<organism evidence="3 4">
    <name type="scientific">Sphingomonas lutea</name>
    <dbReference type="NCBI Taxonomy" id="1045317"/>
    <lineage>
        <taxon>Bacteria</taxon>
        <taxon>Pseudomonadati</taxon>
        <taxon>Pseudomonadota</taxon>
        <taxon>Alphaproteobacteria</taxon>
        <taxon>Sphingomonadales</taxon>
        <taxon>Sphingomonadaceae</taxon>
        <taxon>Sphingomonas</taxon>
    </lineage>
</organism>
<evidence type="ECO:0000313" key="4">
    <source>
        <dbReference type="Proteomes" id="UP000515971"/>
    </source>
</evidence>
<dbReference type="InterPro" id="IPR011856">
    <property type="entry name" value="tRNA_endonuc-like_dom_sf"/>
</dbReference>
<dbReference type="InterPro" id="IPR003509">
    <property type="entry name" value="UPF0102_YraN-like"/>
</dbReference>
<evidence type="ECO:0000313" key="3">
    <source>
        <dbReference type="EMBL" id="QNN68426.1"/>
    </source>
</evidence>
<gene>
    <name evidence="3" type="ORF">H9L13_06100</name>
</gene>
<dbReference type="EMBL" id="CP060718">
    <property type="protein sequence ID" value="QNN68426.1"/>
    <property type="molecule type" value="Genomic_DNA"/>
</dbReference>
<evidence type="ECO:0000256" key="2">
    <source>
        <dbReference type="HAMAP-Rule" id="MF_00048"/>
    </source>
</evidence>
<dbReference type="GO" id="GO:0003676">
    <property type="term" value="F:nucleic acid binding"/>
    <property type="evidence" value="ECO:0007669"/>
    <property type="project" value="InterPro"/>
</dbReference>
<keyword evidence="4" id="KW-1185">Reference proteome</keyword>
<dbReference type="RefSeq" id="WP_187539932.1">
    <property type="nucleotide sequence ID" value="NZ_BAABJT010000001.1"/>
</dbReference>
<dbReference type="PANTHER" id="PTHR34039:SF1">
    <property type="entry name" value="UPF0102 PROTEIN YRAN"/>
    <property type="match status" value="1"/>
</dbReference>